<evidence type="ECO:0000256" key="6">
    <source>
        <dbReference type="ARBA" id="ARBA00022552"/>
    </source>
</evidence>
<evidence type="ECO:0000256" key="3">
    <source>
        <dbReference type="ARBA" id="ARBA00010183"/>
    </source>
</evidence>
<keyword evidence="7 15" id="KW-0507">mRNA processing</keyword>
<accession>A0A5C7VPS6</accession>
<comment type="catalytic activity">
    <reaction evidence="1 15">
        <text>Endonucleolytic cleavage to 5'-phosphomonoester.</text>
        <dbReference type="EC" id="3.1.26.3"/>
    </reaction>
</comment>
<dbReference type="PROSITE" id="PS00517">
    <property type="entry name" value="RNASE_3_1"/>
    <property type="match status" value="1"/>
</dbReference>
<dbReference type="GO" id="GO:0006364">
    <property type="term" value="P:rRNA processing"/>
    <property type="evidence" value="ECO:0007669"/>
    <property type="project" value="UniProtKB-UniRule"/>
</dbReference>
<keyword evidence="8 15" id="KW-0819">tRNA processing</keyword>
<dbReference type="SMART" id="SM00535">
    <property type="entry name" value="RIBOc"/>
    <property type="match status" value="1"/>
</dbReference>
<gene>
    <name evidence="15" type="primary">rnc</name>
    <name evidence="18" type="ORF">E6Q60_11735</name>
</gene>
<dbReference type="InterPro" id="IPR036389">
    <property type="entry name" value="RNase_III_sf"/>
</dbReference>
<keyword evidence="6 15" id="KW-0698">rRNA processing</keyword>
<dbReference type="FunFam" id="3.30.160.20:FF:000003">
    <property type="entry name" value="Ribonuclease 3"/>
    <property type="match status" value="1"/>
</dbReference>
<comment type="caution">
    <text evidence="18">The sequence shown here is derived from an EMBL/GenBank/DDBJ whole genome shotgun (WGS) entry which is preliminary data.</text>
</comment>
<dbReference type="GO" id="GO:0046872">
    <property type="term" value="F:metal ion binding"/>
    <property type="evidence" value="ECO:0007669"/>
    <property type="project" value="UniProtKB-KW"/>
</dbReference>
<dbReference type="GO" id="GO:0003725">
    <property type="term" value="F:double-stranded RNA binding"/>
    <property type="evidence" value="ECO:0007669"/>
    <property type="project" value="TreeGrafter"/>
</dbReference>
<keyword evidence="15" id="KW-0699">rRNA-binding</keyword>
<keyword evidence="9 15" id="KW-0540">Nuclease</keyword>
<name>A0A5C7VPS6_9PROT</name>
<keyword evidence="5 15" id="KW-0963">Cytoplasm</keyword>
<sequence length="235" mass="26079">MSLSSNHPLLFEQFCKRLGYTFTRPQLLQEALTHRSHSAAHNERLEFLGDAVLNCAIAGLIYTQFPELPEGHLSRLRANFVNQKALSGMALNLQIDQLIRLGEGELRSGGCHRPSILADALEAVLGAIYVDSNYAQAEDVIKALYLPLMQDIDFKTQGKDPKTLLQEFLQSQKLALPEYVVVTTSGKAHKQKFQVDCVIPAFDIRTSGEGTSRRGAEQAAAKLAYDEICLHHAYP</sequence>
<dbReference type="SUPFAM" id="SSF54768">
    <property type="entry name" value="dsRNA-binding domain-like"/>
    <property type="match status" value="1"/>
</dbReference>
<evidence type="ECO:0000256" key="11">
    <source>
        <dbReference type="ARBA" id="ARBA00022759"/>
    </source>
</evidence>
<keyword evidence="12 15" id="KW-0378">Hydrolase</keyword>
<evidence type="ECO:0000256" key="14">
    <source>
        <dbReference type="ARBA" id="ARBA00022884"/>
    </source>
</evidence>
<dbReference type="SUPFAM" id="SSF69065">
    <property type="entry name" value="RNase III domain-like"/>
    <property type="match status" value="1"/>
</dbReference>
<dbReference type="GO" id="GO:0005737">
    <property type="term" value="C:cytoplasm"/>
    <property type="evidence" value="ECO:0007669"/>
    <property type="project" value="UniProtKB-SubCell"/>
</dbReference>
<dbReference type="InterPro" id="IPR000999">
    <property type="entry name" value="RNase_III_dom"/>
</dbReference>
<dbReference type="GO" id="GO:0006397">
    <property type="term" value="P:mRNA processing"/>
    <property type="evidence" value="ECO:0007669"/>
    <property type="project" value="UniProtKB-UniRule"/>
</dbReference>
<dbReference type="PANTHER" id="PTHR11207">
    <property type="entry name" value="RIBONUCLEASE III"/>
    <property type="match status" value="1"/>
</dbReference>
<evidence type="ECO:0000256" key="10">
    <source>
        <dbReference type="ARBA" id="ARBA00022723"/>
    </source>
</evidence>
<evidence type="ECO:0000313" key="19">
    <source>
        <dbReference type="Proteomes" id="UP000321055"/>
    </source>
</evidence>
<dbReference type="NCBIfam" id="TIGR02191">
    <property type="entry name" value="RNaseIII"/>
    <property type="match status" value="1"/>
</dbReference>
<evidence type="ECO:0000256" key="4">
    <source>
        <dbReference type="ARBA" id="ARBA00011738"/>
    </source>
</evidence>
<dbReference type="CDD" id="cd10845">
    <property type="entry name" value="DSRM_RNAse_III_family"/>
    <property type="match status" value="1"/>
</dbReference>
<protein>
    <recommendedName>
        <fullName evidence="15">Ribonuclease 3</fullName>
        <ecNumber evidence="15">3.1.26.3</ecNumber>
    </recommendedName>
    <alternativeName>
        <fullName evidence="15">Ribonuclease III</fullName>
        <shortName evidence="15">RNase III</shortName>
    </alternativeName>
</protein>
<dbReference type="GO" id="GO:0004525">
    <property type="term" value="F:ribonuclease III activity"/>
    <property type="evidence" value="ECO:0007669"/>
    <property type="project" value="UniProtKB-UniRule"/>
</dbReference>
<dbReference type="PROSITE" id="PS50137">
    <property type="entry name" value="DS_RBD"/>
    <property type="match status" value="1"/>
</dbReference>
<evidence type="ECO:0000256" key="13">
    <source>
        <dbReference type="ARBA" id="ARBA00022842"/>
    </source>
</evidence>
<evidence type="ECO:0000256" key="7">
    <source>
        <dbReference type="ARBA" id="ARBA00022664"/>
    </source>
</evidence>
<dbReference type="HAMAP" id="MF_00104">
    <property type="entry name" value="RNase_III"/>
    <property type="match status" value="1"/>
</dbReference>
<dbReference type="AlphaFoldDB" id="A0A5C7VPS6"/>
<feature type="active site" evidence="15">
    <location>
        <position position="50"/>
    </location>
</feature>
<evidence type="ECO:0000259" key="16">
    <source>
        <dbReference type="PROSITE" id="PS50137"/>
    </source>
</evidence>
<dbReference type="InterPro" id="IPR011907">
    <property type="entry name" value="RNase_III"/>
</dbReference>
<feature type="active site" evidence="15">
    <location>
        <position position="122"/>
    </location>
</feature>
<dbReference type="PANTHER" id="PTHR11207:SF0">
    <property type="entry name" value="RIBONUCLEASE 3"/>
    <property type="match status" value="1"/>
</dbReference>
<evidence type="ECO:0000256" key="5">
    <source>
        <dbReference type="ARBA" id="ARBA00022490"/>
    </source>
</evidence>
<keyword evidence="10 15" id="KW-0479">Metal-binding</keyword>
<dbReference type="Pfam" id="PF00035">
    <property type="entry name" value="dsrm"/>
    <property type="match status" value="1"/>
</dbReference>
<comment type="cofactor">
    <cofactor evidence="15">
        <name>Mg(2+)</name>
        <dbReference type="ChEBI" id="CHEBI:18420"/>
    </cofactor>
</comment>
<reference evidence="18 19" key="1">
    <citation type="submission" date="2018-09" db="EMBL/GenBank/DDBJ databases">
        <title>Metagenome Assembled Genomes from an Advanced Water Purification Facility.</title>
        <authorList>
            <person name="Stamps B.W."/>
            <person name="Spear J.R."/>
        </authorList>
    </citation>
    <scope>NUCLEOTIDE SEQUENCE [LARGE SCALE GENOMIC DNA]</scope>
    <source>
        <strain evidence="18">Bin_54_1</strain>
    </source>
</reference>
<keyword evidence="14 15" id="KW-0694">RNA-binding</keyword>
<dbReference type="InterPro" id="IPR014720">
    <property type="entry name" value="dsRBD_dom"/>
</dbReference>
<evidence type="ECO:0000256" key="9">
    <source>
        <dbReference type="ARBA" id="ARBA00022722"/>
    </source>
</evidence>
<comment type="subcellular location">
    <subcellularLocation>
        <location evidence="2 15">Cytoplasm</location>
    </subcellularLocation>
</comment>
<comment type="similarity">
    <text evidence="3">Belongs to the ribonuclease III family.</text>
</comment>
<dbReference type="EC" id="3.1.26.3" evidence="15"/>
<dbReference type="FunFam" id="1.10.1520.10:FF:000001">
    <property type="entry name" value="Ribonuclease 3"/>
    <property type="match status" value="1"/>
</dbReference>
<evidence type="ECO:0000256" key="1">
    <source>
        <dbReference type="ARBA" id="ARBA00000109"/>
    </source>
</evidence>
<dbReference type="GO" id="GO:0019843">
    <property type="term" value="F:rRNA binding"/>
    <property type="evidence" value="ECO:0007669"/>
    <property type="project" value="UniProtKB-KW"/>
</dbReference>
<dbReference type="GO" id="GO:0042802">
    <property type="term" value="F:identical protein binding"/>
    <property type="evidence" value="ECO:0007669"/>
    <property type="project" value="UniProtKB-ARBA"/>
</dbReference>
<proteinExistence type="inferred from homology"/>
<dbReference type="CDD" id="cd00593">
    <property type="entry name" value="RIBOc"/>
    <property type="match status" value="1"/>
</dbReference>
<dbReference type="GO" id="GO:0010468">
    <property type="term" value="P:regulation of gene expression"/>
    <property type="evidence" value="ECO:0007669"/>
    <property type="project" value="TreeGrafter"/>
</dbReference>
<evidence type="ECO:0000259" key="17">
    <source>
        <dbReference type="PROSITE" id="PS50142"/>
    </source>
</evidence>
<feature type="binding site" evidence="15">
    <location>
        <position position="46"/>
    </location>
    <ligand>
        <name>Mg(2+)</name>
        <dbReference type="ChEBI" id="CHEBI:18420"/>
    </ligand>
</feature>
<dbReference type="Proteomes" id="UP000321055">
    <property type="component" value="Unassembled WGS sequence"/>
</dbReference>
<evidence type="ECO:0000256" key="15">
    <source>
        <dbReference type="HAMAP-Rule" id="MF_00104"/>
    </source>
</evidence>
<dbReference type="EMBL" id="SSFX01000095">
    <property type="protein sequence ID" value="TXI26685.1"/>
    <property type="molecule type" value="Genomic_DNA"/>
</dbReference>
<dbReference type="Gene3D" id="1.10.1520.10">
    <property type="entry name" value="Ribonuclease III domain"/>
    <property type="match status" value="1"/>
</dbReference>
<dbReference type="PROSITE" id="PS50142">
    <property type="entry name" value="RNASE_3_2"/>
    <property type="match status" value="1"/>
</dbReference>
<evidence type="ECO:0000256" key="12">
    <source>
        <dbReference type="ARBA" id="ARBA00022801"/>
    </source>
</evidence>
<dbReference type="Pfam" id="PF14622">
    <property type="entry name" value="Ribonucleas_3_3"/>
    <property type="match status" value="1"/>
</dbReference>
<dbReference type="GO" id="GO:0008033">
    <property type="term" value="P:tRNA processing"/>
    <property type="evidence" value="ECO:0007669"/>
    <property type="project" value="UniProtKB-KW"/>
</dbReference>
<evidence type="ECO:0000313" key="18">
    <source>
        <dbReference type="EMBL" id="TXI26685.1"/>
    </source>
</evidence>
<feature type="domain" description="DRBM" evidence="16">
    <location>
        <begin position="160"/>
        <end position="230"/>
    </location>
</feature>
<feature type="domain" description="RNase III" evidence="17">
    <location>
        <begin position="11"/>
        <end position="133"/>
    </location>
</feature>
<dbReference type="Gene3D" id="3.30.160.20">
    <property type="match status" value="1"/>
</dbReference>
<feature type="binding site" evidence="15">
    <location>
        <position position="122"/>
    </location>
    <ligand>
        <name>Mg(2+)</name>
        <dbReference type="ChEBI" id="CHEBI:18420"/>
    </ligand>
</feature>
<dbReference type="SMART" id="SM00358">
    <property type="entry name" value="DSRM"/>
    <property type="match status" value="1"/>
</dbReference>
<comment type="subunit">
    <text evidence="4 15">Homodimer.</text>
</comment>
<feature type="binding site" evidence="15">
    <location>
        <position position="119"/>
    </location>
    <ligand>
        <name>Mg(2+)</name>
        <dbReference type="ChEBI" id="CHEBI:18420"/>
    </ligand>
</feature>
<organism evidence="18 19">
    <name type="scientific">Nitrosomonas oligotropha</name>
    <dbReference type="NCBI Taxonomy" id="42354"/>
    <lineage>
        <taxon>Bacteria</taxon>
        <taxon>Pseudomonadati</taxon>
        <taxon>Pseudomonadota</taxon>
        <taxon>Betaproteobacteria</taxon>
        <taxon>Nitrosomonadales</taxon>
        <taxon>Nitrosomonadaceae</taxon>
        <taxon>Nitrosomonas</taxon>
    </lineage>
</organism>
<keyword evidence="11 15" id="KW-0255">Endonuclease</keyword>
<evidence type="ECO:0000256" key="2">
    <source>
        <dbReference type="ARBA" id="ARBA00004496"/>
    </source>
</evidence>
<evidence type="ECO:0000256" key="8">
    <source>
        <dbReference type="ARBA" id="ARBA00022694"/>
    </source>
</evidence>
<comment type="function">
    <text evidence="15">Digests double-stranded RNA. Involved in the processing of primary rRNA transcript to yield the immediate precursors to the large and small rRNAs (23S and 16S). Processes some mRNAs, and tRNAs when they are encoded in the rRNA operon. Processes pre-crRNA and tracrRNA of type II CRISPR loci if present in the organism.</text>
</comment>
<keyword evidence="13 15" id="KW-0460">Magnesium</keyword>